<accession>A0A6J7WV05</accession>
<sequence>MSFGVAELVVQAVVQDGLTNLRQNPHHLEYILNAYSDIEYIRRRVGANFIRNAMDMLIGSELAIRPYYVENIDTYPCLIISASYNEDQKYIGDYGSVETFEGTTYDDARIQPHVYATFSASSIYKDEIRVPKSYNIEDAIFLGLWVVNQTTTAVIKRIQISDTETILHLDRSLPDGLPLEGWEAKTLPGPLKAKINASTNGVSIQMALFTSGDAELHRVYAQVIRYCLKRGRKLFDHYGLQDIDIAQQPPTVASDEGPMFRTMFSVNGVELDTWIEYDINPPEKLTLDLVAVNDDTKKAPV</sequence>
<protein>
    <submittedName>
        <fullName evidence="1">Uncharacterized protein</fullName>
    </submittedName>
</protein>
<organism evidence="1">
    <name type="scientific">uncultured Caudovirales phage</name>
    <dbReference type="NCBI Taxonomy" id="2100421"/>
    <lineage>
        <taxon>Viruses</taxon>
        <taxon>Duplodnaviria</taxon>
        <taxon>Heunggongvirae</taxon>
        <taxon>Uroviricota</taxon>
        <taxon>Caudoviricetes</taxon>
        <taxon>Peduoviridae</taxon>
        <taxon>Maltschvirus</taxon>
        <taxon>Maltschvirus maltsch</taxon>
    </lineage>
</organism>
<name>A0A6J7WV05_9CAUD</name>
<proteinExistence type="predicted"/>
<gene>
    <name evidence="1" type="ORF">UFOVP244_18</name>
</gene>
<dbReference type="EMBL" id="LR798292">
    <property type="protein sequence ID" value="CAB5220658.1"/>
    <property type="molecule type" value="Genomic_DNA"/>
</dbReference>
<evidence type="ECO:0000313" key="1">
    <source>
        <dbReference type="EMBL" id="CAB5220658.1"/>
    </source>
</evidence>
<reference evidence="1" key="1">
    <citation type="submission" date="2020-05" db="EMBL/GenBank/DDBJ databases">
        <authorList>
            <person name="Chiriac C."/>
            <person name="Salcher M."/>
            <person name="Ghai R."/>
            <person name="Kavagutti S V."/>
        </authorList>
    </citation>
    <scope>NUCLEOTIDE SEQUENCE</scope>
</reference>